<dbReference type="PANTHER" id="PTHR21143">
    <property type="entry name" value="INVERTEBRATE GUSTATORY RECEPTOR"/>
    <property type="match status" value="1"/>
</dbReference>
<evidence type="ECO:0000256" key="4">
    <source>
        <dbReference type="ARBA" id="ARBA00022989"/>
    </source>
</evidence>
<feature type="transmembrane region" description="Helical" evidence="8">
    <location>
        <begin position="40"/>
        <end position="58"/>
    </location>
</feature>
<accession>A0A232FNJ3</accession>
<dbReference type="GO" id="GO:0005886">
    <property type="term" value="C:plasma membrane"/>
    <property type="evidence" value="ECO:0007669"/>
    <property type="project" value="UniProtKB-SubCell"/>
</dbReference>
<dbReference type="AlphaFoldDB" id="A0A232FNJ3"/>
<evidence type="ECO:0000256" key="6">
    <source>
        <dbReference type="ARBA" id="ARBA00023170"/>
    </source>
</evidence>
<feature type="transmembrane region" description="Helical" evidence="8">
    <location>
        <begin position="9"/>
        <end position="28"/>
    </location>
</feature>
<comment type="subcellular location">
    <subcellularLocation>
        <location evidence="1">Cell membrane</location>
        <topology evidence="1">Multi-pass membrane protein</topology>
    </subcellularLocation>
</comment>
<dbReference type="PANTHER" id="PTHR21143:SF133">
    <property type="entry name" value="GUSTATORY AND PHEROMONE RECEPTOR 32A-RELATED"/>
    <property type="match status" value="1"/>
</dbReference>
<keyword evidence="4 8" id="KW-1133">Transmembrane helix</keyword>
<feature type="transmembrane region" description="Helical" evidence="8">
    <location>
        <begin position="255"/>
        <end position="277"/>
    </location>
</feature>
<keyword evidence="10" id="KW-1185">Reference proteome</keyword>
<dbReference type="GO" id="GO:0007635">
    <property type="term" value="P:chemosensory behavior"/>
    <property type="evidence" value="ECO:0007669"/>
    <property type="project" value="TreeGrafter"/>
</dbReference>
<evidence type="ECO:0000313" key="9">
    <source>
        <dbReference type="EMBL" id="OXU32028.1"/>
    </source>
</evidence>
<sequence>MKTTIINCILIKCVYYFMKLIGVCPFVLDKKEILKSSTFGKMYNLLLIVSYIYSYVIVIKCRRNLHYSEETQLGIIIDMIGITLKYSAVMVCWYTLAVHQTQVKSIFQHLKVIAKNQTVLVSKCRREKINNEFKTFRYGLIMINLLGLTILTQNNFISNYYKNCTTDFTFTLFDIFQIVIYNVIFIFLRIVLYMQENYRIINKALNEYTNYNKLDNANVMYDTILSLKKLQSAGLAHKNITDLLENIVDFFRLPILLIITAVFVQILIDVHLILYFIKIETWNHIKYYSLIHLLIIFAIRVSATYFICSISESTGIEGNNTKNIINVILNKWRFTKSHKNLAKMFILNLHEHKIQISLYGLFNVDYSLLKNMCSSTIMYVIFMFQLDGIIKLNIRFPDENELKILIDIFGIIFKSSAVIALWLSPVYFQKKLQIIFDRLEYVSQNEEILFKNETNKASRHACYKIKRYFLIVNILFYILVLAENFLQREYKAFLTQANLWIAYNFPHVVIYNALFVFIEVMVLLRKKFKNLNKYLIKICETTDYETTMISQKLNTVGCFHENLTDIIENFADLFSLSILLIMITTFIQMVDDFYTIFYFPQNRDEWQLIDVGSFISTLCLFAFKISFLYFICGVSDAACEQNIFNMFRSKLRENIANRTIQILDNILINCYQDKASKNVIKRLLLQLYRRKTSISILGLFKLDWFLLKNTLCTGMMYLIFMLQIDDLIVL</sequence>
<evidence type="ECO:0000256" key="7">
    <source>
        <dbReference type="ARBA" id="ARBA00023224"/>
    </source>
</evidence>
<dbReference type="OrthoDB" id="7698893at2759"/>
<comment type="caution">
    <text evidence="9">The sequence shown here is derived from an EMBL/GenBank/DDBJ whole genome shotgun (WGS) entry which is preliminary data.</text>
</comment>
<gene>
    <name evidence="9" type="ORF">TSAR_004326</name>
</gene>
<name>A0A232FNJ3_9HYME</name>
<dbReference type="GO" id="GO:0007165">
    <property type="term" value="P:signal transduction"/>
    <property type="evidence" value="ECO:0007669"/>
    <property type="project" value="UniProtKB-KW"/>
</dbReference>
<evidence type="ECO:0000313" key="10">
    <source>
        <dbReference type="Proteomes" id="UP000215335"/>
    </source>
</evidence>
<keyword evidence="3 8" id="KW-0812">Transmembrane</keyword>
<feature type="transmembrane region" description="Helical" evidence="8">
    <location>
        <begin position="289"/>
        <end position="308"/>
    </location>
</feature>
<keyword evidence="5 8" id="KW-0472">Membrane</keyword>
<evidence type="ECO:0000256" key="8">
    <source>
        <dbReference type="SAM" id="Phobius"/>
    </source>
</evidence>
<keyword evidence="2" id="KW-1003">Cell membrane</keyword>
<keyword evidence="6" id="KW-0675">Receptor</keyword>
<dbReference type="GO" id="GO:0043025">
    <property type="term" value="C:neuronal cell body"/>
    <property type="evidence" value="ECO:0007669"/>
    <property type="project" value="TreeGrafter"/>
</dbReference>
<dbReference type="EMBL" id="NNAY01000011">
    <property type="protein sequence ID" value="OXU32028.1"/>
    <property type="molecule type" value="Genomic_DNA"/>
</dbReference>
<evidence type="ECO:0000256" key="2">
    <source>
        <dbReference type="ARBA" id="ARBA00022475"/>
    </source>
</evidence>
<reference evidence="9 10" key="1">
    <citation type="journal article" date="2017" name="Curr. Biol.">
        <title>The Evolution of Venom by Co-option of Single-Copy Genes.</title>
        <authorList>
            <person name="Martinson E.O."/>
            <person name="Mrinalini"/>
            <person name="Kelkar Y.D."/>
            <person name="Chang C.H."/>
            <person name="Werren J.H."/>
        </authorList>
    </citation>
    <scope>NUCLEOTIDE SEQUENCE [LARGE SCALE GENOMIC DNA]</scope>
    <source>
        <strain evidence="9 10">Alberta</strain>
        <tissue evidence="9">Whole body</tissue>
    </source>
</reference>
<feature type="transmembrane region" description="Helical" evidence="8">
    <location>
        <begin position="468"/>
        <end position="485"/>
    </location>
</feature>
<evidence type="ECO:0000256" key="1">
    <source>
        <dbReference type="ARBA" id="ARBA00004651"/>
    </source>
</evidence>
<dbReference type="Pfam" id="PF08395">
    <property type="entry name" value="7tm_7"/>
    <property type="match status" value="2"/>
</dbReference>
<feature type="transmembrane region" description="Helical" evidence="8">
    <location>
        <begin position="377"/>
        <end position="396"/>
    </location>
</feature>
<organism evidence="9 10">
    <name type="scientific">Trichomalopsis sarcophagae</name>
    <dbReference type="NCBI Taxonomy" id="543379"/>
    <lineage>
        <taxon>Eukaryota</taxon>
        <taxon>Metazoa</taxon>
        <taxon>Ecdysozoa</taxon>
        <taxon>Arthropoda</taxon>
        <taxon>Hexapoda</taxon>
        <taxon>Insecta</taxon>
        <taxon>Pterygota</taxon>
        <taxon>Neoptera</taxon>
        <taxon>Endopterygota</taxon>
        <taxon>Hymenoptera</taxon>
        <taxon>Apocrita</taxon>
        <taxon>Proctotrupomorpha</taxon>
        <taxon>Chalcidoidea</taxon>
        <taxon>Pteromalidae</taxon>
        <taxon>Pteromalinae</taxon>
        <taxon>Trichomalopsis</taxon>
    </lineage>
</organism>
<feature type="transmembrane region" description="Helical" evidence="8">
    <location>
        <begin position="611"/>
        <end position="632"/>
    </location>
</feature>
<feature type="transmembrane region" description="Helical" evidence="8">
    <location>
        <begin position="705"/>
        <end position="724"/>
    </location>
</feature>
<feature type="transmembrane region" description="Helical" evidence="8">
    <location>
        <begin position="573"/>
        <end position="599"/>
    </location>
</feature>
<dbReference type="GO" id="GO:0050909">
    <property type="term" value="P:sensory perception of taste"/>
    <property type="evidence" value="ECO:0007669"/>
    <property type="project" value="InterPro"/>
</dbReference>
<feature type="transmembrane region" description="Helical" evidence="8">
    <location>
        <begin position="135"/>
        <end position="152"/>
    </location>
</feature>
<evidence type="ECO:0000256" key="3">
    <source>
        <dbReference type="ARBA" id="ARBA00022692"/>
    </source>
</evidence>
<feature type="transmembrane region" description="Helical" evidence="8">
    <location>
        <begin position="172"/>
        <end position="192"/>
    </location>
</feature>
<keyword evidence="7" id="KW-0807">Transducer</keyword>
<dbReference type="GO" id="GO:0008049">
    <property type="term" value="P:male courtship behavior"/>
    <property type="evidence" value="ECO:0007669"/>
    <property type="project" value="TreeGrafter"/>
</dbReference>
<evidence type="ECO:0008006" key="11">
    <source>
        <dbReference type="Google" id="ProtNLM"/>
    </source>
</evidence>
<feature type="transmembrane region" description="Helical" evidence="8">
    <location>
        <begin position="505"/>
        <end position="524"/>
    </location>
</feature>
<dbReference type="InterPro" id="IPR013604">
    <property type="entry name" value="7TM_chemorcpt"/>
</dbReference>
<proteinExistence type="predicted"/>
<evidence type="ECO:0000256" key="5">
    <source>
        <dbReference type="ARBA" id="ARBA00023136"/>
    </source>
</evidence>
<feature type="transmembrane region" description="Helical" evidence="8">
    <location>
        <begin position="408"/>
        <end position="428"/>
    </location>
</feature>
<dbReference type="GO" id="GO:0030424">
    <property type="term" value="C:axon"/>
    <property type="evidence" value="ECO:0007669"/>
    <property type="project" value="TreeGrafter"/>
</dbReference>
<protein>
    <recommendedName>
        <fullName evidence="11">Gustatory receptor</fullName>
    </recommendedName>
</protein>
<dbReference type="Proteomes" id="UP000215335">
    <property type="component" value="Unassembled WGS sequence"/>
</dbReference>
<dbReference type="GO" id="GO:0030425">
    <property type="term" value="C:dendrite"/>
    <property type="evidence" value="ECO:0007669"/>
    <property type="project" value="TreeGrafter"/>
</dbReference>